<dbReference type="Proteomes" id="UP000216478">
    <property type="component" value="Unassembled WGS sequence"/>
</dbReference>
<dbReference type="InterPro" id="IPR051044">
    <property type="entry name" value="MAG_DAG_Lipase"/>
</dbReference>
<dbReference type="InterPro" id="IPR022742">
    <property type="entry name" value="Hydrolase_4"/>
</dbReference>
<proteinExistence type="predicted"/>
<evidence type="ECO:0000259" key="1">
    <source>
        <dbReference type="Pfam" id="PF12146"/>
    </source>
</evidence>
<reference evidence="2 3" key="1">
    <citation type="submission" date="2017-07" db="EMBL/GenBank/DDBJ databases">
        <title>Phylogenetic study on the rhizospheric bacterium Ochrobactrum sp. A44.</title>
        <authorList>
            <person name="Krzyzanowska D.M."/>
            <person name="Ossowicki A."/>
            <person name="Rajewska M."/>
            <person name="Maciag T."/>
            <person name="Kaczynski Z."/>
            <person name="Czerwicka M."/>
            <person name="Jafra S."/>
        </authorList>
    </citation>
    <scope>NUCLEOTIDE SEQUENCE [LARGE SCALE GENOMIC DNA]</scope>
    <source>
        <strain evidence="2 3">OgA9a</strain>
    </source>
</reference>
<name>A0A256FFZ4_9HYPH</name>
<dbReference type="Pfam" id="PF12146">
    <property type="entry name" value="Hydrolase_4"/>
    <property type="match status" value="1"/>
</dbReference>
<evidence type="ECO:0000313" key="2">
    <source>
        <dbReference type="EMBL" id="OYR13698.1"/>
    </source>
</evidence>
<protein>
    <submittedName>
        <fullName evidence="2">Lysophospholipase family protein</fullName>
    </submittedName>
</protein>
<evidence type="ECO:0000313" key="3">
    <source>
        <dbReference type="Proteomes" id="UP000216478"/>
    </source>
</evidence>
<gene>
    <name evidence="2" type="ORF">CEV33_0495</name>
</gene>
<dbReference type="PANTHER" id="PTHR11614">
    <property type="entry name" value="PHOSPHOLIPASE-RELATED"/>
    <property type="match status" value="1"/>
</dbReference>
<dbReference type="RefSeq" id="WP_094540262.1">
    <property type="nucleotide sequence ID" value="NZ_JBHEER010000002.1"/>
</dbReference>
<dbReference type="InterPro" id="IPR029058">
    <property type="entry name" value="AB_hydrolase_fold"/>
</dbReference>
<feature type="domain" description="Serine aminopeptidase S33" evidence="1">
    <location>
        <begin position="26"/>
        <end position="290"/>
    </location>
</feature>
<dbReference type="EMBL" id="NNRL01000157">
    <property type="protein sequence ID" value="OYR13698.1"/>
    <property type="molecule type" value="Genomic_DNA"/>
</dbReference>
<comment type="caution">
    <text evidence="2">The sequence shown here is derived from an EMBL/GenBank/DDBJ whole genome shotgun (WGS) entry which is preliminary data.</text>
</comment>
<dbReference type="Gene3D" id="3.40.50.1820">
    <property type="entry name" value="alpha/beta hydrolase"/>
    <property type="match status" value="1"/>
</dbReference>
<accession>A0A256FFZ4</accession>
<dbReference type="AlphaFoldDB" id="A0A256FFZ4"/>
<sequence>MTFETIHHLPLTDEIELPYRQSLTATPKAVVQICHGLAEHSARYARFAAALNQAGYHAYAHDHRGHGANIGPHAPKGIFALKDGYRVAINDVLSLNRHIHAMHPDLPVVLFGHSMGGLIALNYALTYSDTIDAVAVWNANFNGGIENSAAMALLYAERMLKGSDVPSAILPKLTFRAWGNSIPGHRTAFDWLSRDASEVAAYVNDPLCGFDASVALWIDVFRMMKNGATDSNFANIRKDLPFNIVGGTEDPATDKARATRKLADRMQAMDFSNVTCNIYPGTRHESLNEINRDEVTQNFLDWLTEVLPYSRISG</sequence>
<organism evidence="2 3">
    <name type="scientific">Brucella grignonensis</name>
    <dbReference type="NCBI Taxonomy" id="94627"/>
    <lineage>
        <taxon>Bacteria</taxon>
        <taxon>Pseudomonadati</taxon>
        <taxon>Pseudomonadota</taxon>
        <taxon>Alphaproteobacteria</taxon>
        <taxon>Hyphomicrobiales</taxon>
        <taxon>Brucellaceae</taxon>
        <taxon>Brucella/Ochrobactrum group</taxon>
        <taxon>Brucella</taxon>
    </lineage>
</organism>
<dbReference type="SUPFAM" id="SSF53474">
    <property type="entry name" value="alpha/beta-Hydrolases"/>
    <property type="match status" value="1"/>
</dbReference>
<keyword evidence="3" id="KW-1185">Reference proteome</keyword>
<dbReference type="OrthoDB" id="9806902at2"/>